<evidence type="ECO:0000256" key="3">
    <source>
        <dbReference type="ARBA" id="ARBA00014160"/>
    </source>
</evidence>
<dbReference type="PANTHER" id="PTHR31057">
    <property type="entry name" value="E3 UFM1-PROTEIN LIGASE 1"/>
    <property type="match status" value="1"/>
</dbReference>
<dbReference type="InterPro" id="IPR056579">
    <property type="entry name" value="Ufl1_N"/>
</dbReference>
<dbReference type="KEGG" id="scac:106091188"/>
<dbReference type="Pfam" id="PF09743">
    <property type="entry name" value="E3_UFM1_ligase"/>
    <property type="match status" value="1"/>
</dbReference>
<comment type="function">
    <text evidence="1">E3 UFM1-protein ligase that mediates ufmylation of target proteins.</text>
</comment>
<dbReference type="STRING" id="35570.A0A1I8PFY6"/>
<dbReference type="InterPro" id="IPR056761">
    <property type="entry name" value="Ufl1-like_C"/>
</dbReference>
<dbReference type="GO" id="GO:0005789">
    <property type="term" value="C:endoplasmic reticulum membrane"/>
    <property type="evidence" value="ECO:0007669"/>
    <property type="project" value="TreeGrafter"/>
</dbReference>
<dbReference type="InterPro" id="IPR056580">
    <property type="entry name" value="Ufl1_dom"/>
</dbReference>
<dbReference type="VEuPathDB" id="VectorBase:SCAU007696"/>
<comment type="similarity">
    <text evidence="2">Belongs to the UFL1 family.</text>
</comment>
<feature type="compositionally biased region" description="Basic residues" evidence="7">
    <location>
        <begin position="445"/>
        <end position="457"/>
    </location>
</feature>
<reference evidence="11" key="1">
    <citation type="submission" date="2020-05" db="UniProtKB">
        <authorList>
            <consortium name="EnsemblMetazoa"/>
        </authorList>
    </citation>
    <scope>IDENTIFICATION</scope>
    <source>
        <strain evidence="11">USDA</strain>
    </source>
</reference>
<evidence type="ECO:0000256" key="1">
    <source>
        <dbReference type="ARBA" id="ARBA00003950"/>
    </source>
</evidence>
<feature type="domain" description="E3 UFM1-protein ligase 1-like" evidence="9">
    <location>
        <begin position="545"/>
        <end position="662"/>
    </location>
</feature>
<dbReference type="AlphaFoldDB" id="A0A1I8PFY6"/>
<proteinExistence type="inferred from homology"/>
<dbReference type="GO" id="GO:0032434">
    <property type="term" value="P:regulation of proteasomal ubiquitin-dependent protein catabolic process"/>
    <property type="evidence" value="ECO:0007669"/>
    <property type="project" value="TreeGrafter"/>
</dbReference>
<evidence type="ECO:0000259" key="10">
    <source>
        <dbReference type="Pfam" id="PF25041"/>
    </source>
</evidence>
<dbReference type="OrthoDB" id="10258297at2759"/>
<evidence type="ECO:0000259" key="8">
    <source>
        <dbReference type="Pfam" id="PF09743"/>
    </source>
</evidence>
<evidence type="ECO:0000313" key="11">
    <source>
        <dbReference type="EnsemblMetazoa" id="SCAU007696-PA"/>
    </source>
</evidence>
<accession>A0A1I8PFY6</accession>
<keyword evidence="5" id="KW-0833">Ubl conjugation pathway</keyword>
<evidence type="ECO:0000256" key="6">
    <source>
        <dbReference type="ARBA" id="ARBA00030452"/>
    </source>
</evidence>
<dbReference type="GO" id="GO:0061666">
    <property type="term" value="F:UFM1 ligase activity"/>
    <property type="evidence" value="ECO:0007669"/>
    <property type="project" value="InterPro"/>
</dbReference>
<keyword evidence="4" id="KW-0808">Transferase</keyword>
<dbReference type="GO" id="GO:1990592">
    <property type="term" value="P:protein K69-linked ufmylation"/>
    <property type="evidence" value="ECO:0007669"/>
    <property type="project" value="TreeGrafter"/>
</dbReference>
<protein>
    <recommendedName>
        <fullName evidence="3">E3 UFM1-protein ligase 1 homolog</fullName>
    </recommendedName>
    <alternativeName>
        <fullName evidence="6">E3 UFM1-protein transferase 1 homolog</fullName>
    </alternativeName>
</protein>
<dbReference type="EnsemblMetazoa" id="SCAU007696-RA">
    <property type="protein sequence ID" value="SCAU007696-PA"/>
    <property type="gene ID" value="SCAU007696"/>
</dbReference>
<feature type="region of interest" description="Disordered" evidence="7">
    <location>
        <begin position="398"/>
        <end position="478"/>
    </location>
</feature>
<feature type="domain" description="E3 UFM1-protein ligase-like C-terminal" evidence="10">
    <location>
        <begin position="667"/>
        <end position="771"/>
    </location>
</feature>
<evidence type="ECO:0000256" key="4">
    <source>
        <dbReference type="ARBA" id="ARBA00022679"/>
    </source>
</evidence>
<evidence type="ECO:0000313" key="12">
    <source>
        <dbReference type="Proteomes" id="UP000095300"/>
    </source>
</evidence>
<organism evidence="11 12">
    <name type="scientific">Stomoxys calcitrans</name>
    <name type="common">Stable fly</name>
    <name type="synonym">Conops calcitrans</name>
    <dbReference type="NCBI Taxonomy" id="35570"/>
    <lineage>
        <taxon>Eukaryota</taxon>
        <taxon>Metazoa</taxon>
        <taxon>Ecdysozoa</taxon>
        <taxon>Arthropoda</taxon>
        <taxon>Hexapoda</taxon>
        <taxon>Insecta</taxon>
        <taxon>Pterygota</taxon>
        <taxon>Neoptera</taxon>
        <taxon>Endopterygota</taxon>
        <taxon>Diptera</taxon>
        <taxon>Brachycera</taxon>
        <taxon>Muscomorpha</taxon>
        <taxon>Muscoidea</taxon>
        <taxon>Muscidae</taxon>
        <taxon>Stomoxys</taxon>
    </lineage>
</organism>
<evidence type="ECO:0000256" key="5">
    <source>
        <dbReference type="ARBA" id="ARBA00022786"/>
    </source>
</evidence>
<feature type="domain" description="E3 UFM1-protein ligase 1-like N-terminal" evidence="8">
    <location>
        <begin position="7"/>
        <end position="280"/>
    </location>
</feature>
<evidence type="ECO:0000256" key="7">
    <source>
        <dbReference type="SAM" id="MobiDB-lite"/>
    </source>
</evidence>
<keyword evidence="12" id="KW-1185">Reference proteome</keyword>
<dbReference type="Proteomes" id="UP000095300">
    <property type="component" value="Unassembled WGS sequence"/>
</dbReference>
<sequence>MTSDWDEVKRLAADFQKAQLTSTLQKLSEHNCVEIVTLLLEKKLLEVIFTNDGKEYITPDHLEKEVQDELYVNGGRVNLVEVSKNLNVDLTRIEDVAKKIAAETPSIHFILGQLIDEDYITYIAQEINEKLSQRGEISVNDLTEQFDLPSDFLQKDVLEKHLGKIIKGRQDPSNPRVFFTQAYLQRCKAKIRGALAAITRPTNVSVILQQTNIQQKIFHTLVDEISPAGQVTSKLANAQYIPHIYAKMQSDWVNNFYRQNGFLEYDAIQKLGITNAKQFINKQFPDEELMYLKRCAVSSKLIELTVLPALSAAKQFIDLSSLLPSNMSSSDREELFEAIMSQHSSVLANFVLIGSNSGSSVVFTPQYLEELTQPCRELACAKAKSSVDSGSYQQYIATKQISSKSGQRRGDDDDDDKLDKRDERRKKAASGKAGGGAQGRETKTKSTKKHPRGGKKGGKNEFDSDDEDMGTTANSSSSKKQYELITIADLVKVLDKETSALGIDELNEDIAGMYHEQLNQLALAKAQELYEITLQKSAAGSGQSHAAVQEKINTLLVDLRLYEKGLKLFPANAQQDLMKYLLKSLGNDISNELILYVANECQIEVKNPNLNVDQRNKLAQECGGDYKPVLLELNKALNKTIDEFVLATENALKICSMIVKKVDKKKDRQLIIQHREKLLEQLQQCSEPALILHLTTLVLFTTITGCILHASGKFVSQILAFINSSMTDEHNKLLTKYHDLVISVLRLANDSAEYTTATAELTDLDPKIKQLASSFEKPGVSKSE</sequence>
<evidence type="ECO:0000256" key="2">
    <source>
        <dbReference type="ARBA" id="ARBA00010789"/>
    </source>
</evidence>
<name>A0A1I8PFY6_STOCA</name>
<evidence type="ECO:0000259" key="9">
    <source>
        <dbReference type="Pfam" id="PF23659"/>
    </source>
</evidence>
<dbReference type="Pfam" id="PF25041">
    <property type="entry name" value="UFL1_C"/>
    <property type="match status" value="1"/>
</dbReference>
<dbReference type="InterPro" id="IPR018611">
    <property type="entry name" value="Ufl1"/>
</dbReference>
<gene>
    <name evidence="11" type="primary">106091188</name>
</gene>
<dbReference type="GO" id="GO:0034976">
    <property type="term" value="P:response to endoplasmic reticulum stress"/>
    <property type="evidence" value="ECO:0007669"/>
    <property type="project" value="TreeGrafter"/>
</dbReference>
<dbReference type="Pfam" id="PF23659">
    <property type="entry name" value="UFL1"/>
    <property type="match status" value="1"/>
</dbReference>
<dbReference type="PANTHER" id="PTHR31057:SF0">
    <property type="entry name" value="E3 UFM1-PROTEIN LIGASE 1"/>
    <property type="match status" value="1"/>
</dbReference>